<protein>
    <submittedName>
        <fullName evidence="5">Helix-turn-helix domain-containing protein</fullName>
    </submittedName>
</protein>
<dbReference type="InterPro" id="IPR018062">
    <property type="entry name" value="HTH_AraC-typ_CS"/>
</dbReference>
<dbReference type="SMART" id="SM00342">
    <property type="entry name" value="HTH_ARAC"/>
    <property type="match status" value="1"/>
</dbReference>
<keyword evidence="2" id="KW-0238">DNA-binding</keyword>
<dbReference type="PANTHER" id="PTHR46796">
    <property type="entry name" value="HTH-TYPE TRANSCRIPTIONAL ACTIVATOR RHAS-RELATED"/>
    <property type="match status" value="1"/>
</dbReference>
<proteinExistence type="predicted"/>
<dbReference type="Pfam" id="PF12833">
    <property type="entry name" value="HTH_18"/>
    <property type="match status" value="1"/>
</dbReference>
<sequence length="327" mass="35730">MTDVALPIGGFARFDFSTDRYPARQRVAAWREEFGHTLLRIDLAPRSPELFRAKATAYRGANFGLLRASTSAVNQKNSRELIIKDDVTFGVITNARWSASQFGRSADLQAGDGAMMNNGEVGAITLPHACRYLAFTLAQSAIRPLVPDLDAQFARRVPSSSPALRMLMRYLQMVGSEPIVATPELQAAFTDHVCDLVALTLGATRDATEIAKGRGLRAARLHAIKADIARGLQVDMSGKGIAAAHGISERYLQRLFEEDGTTLTTFVLDARLELAHRLLSDPAQAVRSVSAIAVDAGFNDISYFNRRFRSRYGCTPSDVRRASRNGA</sequence>
<dbReference type="InterPro" id="IPR018060">
    <property type="entry name" value="HTH_AraC"/>
</dbReference>
<dbReference type="InterPro" id="IPR050204">
    <property type="entry name" value="AraC_XylS_family_regulators"/>
</dbReference>
<keyword evidence="1" id="KW-0805">Transcription regulation</keyword>
<dbReference type="SUPFAM" id="SSF46689">
    <property type="entry name" value="Homeodomain-like"/>
    <property type="match status" value="1"/>
</dbReference>
<dbReference type="PANTHER" id="PTHR46796:SF6">
    <property type="entry name" value="ARAC SUBFAMILY"/>
    <property type="match status" value="1"/>
</dbReference>
<name>A0ABU4Z1C1_9HYPH</name>
<dbReference type="InterPro" id="IPR035418">
    <property type="entry name" value="AraC-bd_2"/>
</dbReference>
<dbReference type="PROSITE" id="PS00041">
    <property type="entry name" value="HTH_ARAC_FAMILY_1"/>
    <property type="match status" value="1"/>
</dbReference>
<evidence type="ECO:0000256" key="1">
    <source>
        <dbReference type="ARBA" id="ARBA00023015"/>
    </source>
</evidence>
<feature type="domain" description="HTH araC/xylS-type" evidence="4">
    <location>
        <begin position="218"/>
        <end position="322"/>
    </location>
</feature>
<reference evidence="5 6" key="1">
    <citation type="submission" date="2023-08" db="EMBL/GenBank/DDBJ databases">
        <title>Implementing the SeqCode for naming new Mesorhizobium species isolated from Vachellia karroo root nodules.</title>
        <authorList>
            <person name="Van Lill M."/>
        </authorList>
    </citation>
    <scope>NUCLEOTIDE SEQUENCE [LARGE SCALE GENOMIC DNA]</scope>
    <source>
        <strain evidence="5 6">VK22B</strain>
    </source>
</reference>
<keyword evidence="6" id="KW-1185">Reference proteome</keyword>
<dbReference type="PROSITE" id="PS01124">
    <property type="entry name" value="HTH_ARAC_FAMILY_2"/>
    <property type="match status" value="1"/>
</dbReference>
<accession>A0ABU4Z1C1</accession>
<dbReference type="Pfam" id="PF14525">
    <property type="entry name" value="AraC_binding_2"/>
    <property type="match status" value="1"/>
</dbReference>
<evidence type="ECO:0000313" key="5">
    <source>
        <dbReference type="EMBL" id="MDX8493022.1"/>
    </source>
</evidence>
<dbReference type="PRINTS" id="PR00032">
    <property type="entry name" value="HTHARAC"/>
</dbReference>
<dbReference type="InterPro" id="IPR009057">
    <property type="entry name" value="Homeodomain-like_sf"/>
</dbReference>
<evidence type="ECO:0000313" key="6">
    <source>
        <dbReference type="Proteomes" id="UP001271249"/>
    </source>
</evidence>
<dbReference type="RefSeq" id="WP_320227004.1">
    <property type="nucleotide sequence ID" value="NZ_JAVIJC010000015.1"/>
</dbReference>
<keyword evidence="3" id="KW-0804">Transcription</keyword>
<dbReference type="InterPro" id="IPR020449">
    <property type="entry name" value="Tscrpt_reg_AraC-type_HTH"/>
</dbReference>
<evidence type="ECO:0000256" key="3">
    <source>
        <dbReference type="ARBA" id="ARBA00023163"/>
    </source>
</evidence>
<dbReference type="Proteomes" id="UP001271249">
    <property type="component" value="Unassembled WGS sequence"/>
</dbReference>
<comment type="caution">
    <text evidence="5">The sequence shown here is derived from an EMBL/GenBank/DDBJ whole genome shotgun (WGS) entry which is preliminary data.</text>
</comment>
<organism evidence="5 6">
    <name type="scientific">Mesorhizobium captivum</name>
    <dbReference type="NCBI Taxonomy" id="3072319"/>
    <lineage>
        <taxon>Bacteria</taxon>
        <taxon>Pseudomonadati</taxon>
        <taxon>Pseudomonadota</taxon>
        <taxon>Alphaproteobacteria</taxon>
        <taxon>Hyphomicrobiales</taxon>
        <taxon>Phyllobacteriaceae</taxon>
        <taxon>Mesorhizobium</taxon>
    </lineage>
</organism>
<dbReference type="Gene3D" id="1.10.10.60">
    <property type="entry name" value="Homeodomain-like"/>
    <property type="match status" value="1"/>
</dbReference>
<gene>
    <name evidence="5" type="ORF">RFN29_15700</name>
</gene>
<evidence type="ECO:0000256" key="2">
    <source>
        <dbReference type="ARBA" id="ARBA00023125"/>
    </source>
</evidence>
<evidence type="ECO:0000259" key="4">
    <source>
        <dbReference type="PROSITE" id="PS01124"/>
    </source>
</evidence>
<dbReference type="EMBL" id="JAVIJC010000015">
    <property type="protein sequence ID" value="MDX8493022.1"/>
    <property type="molecule type" value="Genomic_DNA"/>
</dbReference>